<dbReference type="InterPro" id="IPR050109">
    <property type="entry name" value="HTH-type_TetR-like_transc_reg"/>
</dbReference>
<dbReference type="EMBL" id="OBEL01000003">
    <property type="protein sequence ID" value="SNZ19915.1"/>
    <property type="molecule type" value="Genomic_DNA"/>
</dbReference>
<evidence type="ECO:0000259" key="5">
    <source>
        <dbReference type="PROSITE" id="PS50977"/>
    </source>
</evidence>
<keyword evidence="1" id="KW-0805">Transcription regulation</keyword>
<evidence type="ECO:0000256" key="4">
    <source>
        <dbReference type="PROSITE-ProRule" id="PRU00335"/>
    </source>
</evidence>
<dbReference type="InterPro" id="IPR001647">
    <property type="entry name" value="HTH_TetR"/>
</dbReference>
<evidence type="ECO:0000256" key="3">
    <source>
        <dbReference type="ARBA" id="ARBA00023163"/>
    </source>
</evidence>
<dbReference type="Pfam" id="PF00440">
    <property type="entry name" value="TetR_N"/>
    <property type="match status" value="1"/>
</dbReference>
<dbReference type="PRINTS" id="PR00455">
    <property type="entry name" value="HTHTETR"/>
</dbReference>
<evidence type="ECO:0000313" key="7">
    <source>
        <dbReference type="Proteomes" id="UP000219439"/>
    </source>
</evidence>
<gene>
    <name evidence="6" type="ORF">SAMN06265368_3011</name>
</gene>
<dbReference type="PANTHER" id="PTHR30055">
    <property type="entry name" value="HTH-TYPE TRANSCRIPTIONAL REGULATOR RUTR"/>
    <property type="match status" value="1"/>
</dbReference>
<keyword evidence="7" id="KW-1185">Reference proteome</keyword>
<evidence type="ECO:0000256" key="2">
    <source>
        <dbReference type="ARBA" id="ARBA00023125"/>
    </source>
</evidence>
<dbReference type="AlphaFoldDB" id="A0A285PDW7"/>
<sequence length="207" mass="22693">MQVKNERKSNAARAEDTQHALVTAARRLFAEKGYPATSTPDIVSEAGVTRGALYHHYKDKAELFRTVLCKELTAIAEEIEARTSTDMEPMEALFAGSDAYFDAISAPGRAKMLLIDGPAALGFEEIRALGLETGGEELRQGLDHLFGDTNPNIDITILSDLFAAMFDRGALAISMGENSDQYKYHTKLIFSLLSNLVHTSHENKAID</sequence>
<evidence type="ECO:0000313" key="6">
    <source>
        <dbReference type="EMBL" id="SNZ19915.1"/>
    </source>
</evidence>
<keyword evidence="3" id="KW-0804">Transcription</keyword>
<accession>A0A285PDW7</accession>
<dbReference type="GO" id="GO:0000976">
    <property type="term" value="F:transcription cis-regulatory region binding"/>
    <property type="evidence" value="ECO:0007669"/>
    <property type="project" value="TreeGrafter"/>
</dbReference>
<organism evidence="6 7">
    <name type="scientific">Cohaesibacter gelatinilyticus</name>
    <dbReference type="NCBI Taxonomy" id="372072"/>
    <lineage>
        <taxon>Bacteria</taxon>
        <taxon>Pseudomonadati</taxon>
        <taxon>Pseudomonadota</taxon>
        <taxon>Alphaproteobacteria</taxon>
        <taxon>Hyphomicrobiales</taxon>
        <taxon>Cohaesibacteraceae</taxon>
    </lineage>
</organism>
<dbReference type="SUPFAM" id="SSF46689">
    <property type="entry name" value="Homeodomain-like"/>
    <property type="match status" value="1"/>
</dbReference>
<proteinExistence type="predicted"/>
<dbReference type="Gene3D" id="1.10.357.10">
    <property type="entry name" value="Tetracycline Repressor, domain 2"/>
    <property type="match status" value="1"/>
</dbReference>
<dbReference type="GO" id="GO:0003700">
    <property type="term" value="F:DNA-binding transcription factor activity"/>
    <property type="evidence" value="ECO:0007669"/>
    <property type="project" value="TreeGrafter"/>
</dbReference>
<dbReference type="Proteomes" id="UP000219439">
    <property type="component" value="Unassembled WGS sequence"/>
</dbReference>
<reference evidence="6 7" key="1">
    <citation type="submission" date="2017-09" db="EMBL/GenBank/DDBJ databases">
        <authorList>
            <person name="Ehlers B."/>
            <person name="Leendertz F.H."/>
        </authorList>
    </citation>
    <scope>NUCLEOTIDE SEQUENCE [LARGE SCALE GENOMIC DNA]</scope>
    <source>
        <strain evidence="6 7">DSM 18289</strain>
    </source>
</reference>
<keyword evidence="2 4" id="KW-0238">DNA-binding</keyword>
<dbReference type="PANTHER" id="PTHR30055:SF234">
    <property type="entry name" value="HTH-TYPE TRANSCRIPTIONAL REGULATOR BETI"/>
    <property type="match status" value="1"/>
</dbReference>
<dbReference type="OrthoDB" id="8478851at2"/>
<evidence type="ECO:0000256" key="1">
    <source>
        <dbReference type="ARBA" id="ARBA00023015"/>
    </source>
</evidence>
<feature type="DNA-binding region" description="H-T-H motif" evidence="4">
    <location>
        <begin position="38"/>
        <end position="57"/>
    </location>
</feature>
<dbReference type="PROSITE" id="PS50977">
    <property type="entry name" value="HTH_TETR_2"/>
    <property type="match status" value="1"/>
</dbReference>
<protein>
    <submittedName>
        <fullName evidence="6">Transcriptional regulator, TetR family</fullName>
    </submittedName>
</protein>
<dbReference type="InterPro" id="IPR009057">
    <property type="entry name" value="Homeodomain-like_sf"/>
</dbReference>
<name>A0A285PDW7_9HYPH</name>
<feature type="domain" description="HTH tetR-type" evidence="5">
    <location>
        <begin position="15"/>
        <end position="75"/>
    </location>
</feature>